<dbReference type="EMBL" id="FNNO01000003">
    <property type="protein sequence ID" value="SDW46165.1"/>
    <property type="molecule type" value="Genomic_DNA"/>
</dbReference>
<proteinExistence type="predicted"/>
<reference evidence="1 2" key="1">
    <citation type="submission" date="2016-10" db="EMBL/GenBank/DDBJ databases">
        <authorList>
            <person name="Varghese N."/>
            <person name="Submissions S."/>
        </authorList>
    </citation>
    <scope>NUCLEOTIDE SEQUENCE [LARGE SCALE GENOMIC DNA]</scope>
    <source>
        <strain evidence="1 2">DSM 25353</strain>
    </source>
</reference>
<sequence length="331" mass="37603">MTTFQGAVRTFGAAVKRMEREQQRQNRATARAFKQYQKEAAIASAAEAAEKYNNYMDMLQSLHKDASEWLDWEAIRAEHAPSIPIPTHDQEEVARAKLDSFQPGFLDKLFGLTKGKIRRLENAVSDARLRDQANHSTRMEAYQKDYTEWEQMQAFAKGVLAKEVKQYKEVLSYFNPFSDVSGLGSEIRGNISEDYAELNLVVKSDEVIPKYALTQTSTGKLSQKNLPVSRFNEIYQDYICSCVLKVAREACALLPIKFVVVNAVGELVNSTNGRLEEQAILSALIYPETLDKINFDQIDPSDCMRNFKHNMKFKKTEGFSSVEKINPESIL</sequence>
<keyword evidence="2" id="KW-1185">Reference proteome</keyword>
<evidence type="ECO:0000313" key="1">
    <source>
        <dbReference type="EMBL" id="SDW46165.1"/>
    </source>
</evidence>
<dbReference type="Proteomes" id="UP000198711">
    <property type="component" value="Unassembled WGS sequence"/>
</dbReference>
<organism evidence="1 2">
    <name type="scientific">Hydrobacter penzbergensis</name>
    <dbReference type="NCBI Taxonomy" id="1235997"/>
    <lineage>
        <taxon>Bacteria</taxon>
        <taxon>Pseudomonadati</taxon>
        <taxon>Bacteroidota</taxon>
        <taxon>Chitinophagia</taxon>
        <taxon>Chitinophagales</taxon>
        <taxon>Chitinophagaceae</taxon>
        <taxon>Hydrobacter</taxon>
    </lineage>
</organism>
<evidence type="ECO:0000313" key="2">
    <source>
        <dbReference type="Proteomes" id="UP000198711"/>
    </source>
</evidence>
<name>A0A8X8IAA3_9BACT</name>
<protein>
    <submittedName>
        <fullName evidence="1">Uncharacterized protein</fullName>
    </submittedName>
</protein>
<comment type="caution">
    <text evidence="1">The sequence shown here is derived from an EMBL/GenBank/DDBJ whole genome shotgun (WGS) entry which is preliminary data.</text>
</comment>
<dbReference type="AlphaFoldDB" id="A0A8X8IAA3"/>
<dbReference type="RefSeq" id="WP_092722498.1">
    <property type="nucleotide sequence ID" value="NZ_FNNO01000003.1"/>
</dbReference>
<gene>
    <name evidence="1" type="ORF">SAMN05444410_10317</name>
</gene>
<accession>A0A8X8IAA3</accession>